<organism evidence="1 2">
    <name type="scientific">Variovorax guangxiensis</name>
    <dbReference type="NCBI Taxonomy" id="1775474"/>
    <lineage>
        <taxon>Bacteria</taxon>
        <taxon>Pseudomonadati</taxon>
        <taxon>Pseudomonadota</taxon>
        <taxon>Betaproteobacteria</taxon>
        <taxon>Burkholderiales</taxon>
        <taxon>Comamonadaceae</taxon>
        <taxon>Variovorax</taxon>
    </lineage>
</organism>
<protein>
    <submittedName>
        <fullName evidence="1">Cellulose synthase operon protein YhjQ</fullName>
    </submittedName>
</protein>
<dbReference type="PANTHER" id="PTHR13696:SF52">
    <property type="entry name" value="PARA FAMILY PROTEIN CT_582"/>
    <property type="match status" value="1"/>
</dbReference>
<dbReference type="InterPro" id="IPR050678">
    <property type="entry name" value="DNA_Partitioning_ATPase"/>
</dbReference>
<dbReference type="Pfam" id="PF06564">
    <property type="entry name" value="CBP_BcsQ"/>
    <property type="match status" value="1"/>
</dbReference>
<dbReference type="NCBIfam" id="TIGR03371">
    <property type="entry name" value="cellulose_yhjQ"/>
    <property type="match status" value="1"/>
</dbReference>
<reference evidence="1 2" key="1">
    <citation type="journal article" date="2019" name="Environ. Microbiol.">
        <title>Species interactions and distinct microbial communities in high Arctic permafrost affected cryosols are associated with the CH4 and CO2 gas fluxes.</title>
        <authorList>
            <person name="Altshuler I."/>
            <person name="Hamel J."/>
            <person name="Turney S."/>
            <person name="Magnuson E."/>
            <person name="Levesque R."/>
            <person name="Greer C."/>
            <person name="Whyte L.G."/>
        </authorList>
    </citation>
    <scope>NUCLEOTIDE SEQUENCE [LARGE SCALE GENOMIC DNA]</scope>
    <source>
        <strain evidence="1 2">S06.C</strain>
    </source>
</reference>
<dbReference type="SUPFAM" id="SSF52540">
    <property type="entry name" value="P-loop containing nucleoside triphosphate hydrolases"/>
    <property type="match status" value="1"/>
</dbReference>
<dbReference type="PANTHER" id="PTHR13696">
    <property type="entry name" value="P-LOOP CONTAINING NUCLEOSIDE TRIPHOSPHATE HYDROLASE"/>
    <property type="match status" value="1"/>
</dbReference>
<dbReference type="Proteomes" id="UP000319212">
    <property type="component" value="Unassembled WGS sequence"/>
</dbReference>
<dbReference type="InterPro" id="IPR017746">
    <property type="entry name" value="Cellulose_synthase_operon_BcsQ"/>
</dbReference>
<sequence>MPVVSVIAAKGGVGKTTVTANLCIALAEAGRPVLAIDLDPQNALRFHLAEDIGATEAGLVDAASGARSWTQSMQRGRGGVVLLPFGTIDDERQVAFEGHLAAQPRFLADALASFQLPPDTVVFLDTPPGPSVYLQQALRVSNLNVVTVLADAGSFATLPIVERMVDKYCRPRADFVASTCVVNQVDPSRRLNRDVLQQLRADLGSRLLGVVHQDQAVCEALASATTVRRYAPHCQAADDFARCAAGLLERLATAPAHSSFAKALP</sequence>
<evidence type="ECO:0000313" key="2">
    <source>
        <dbReference type="Proteomes" id="UP000319212"/>
    </source>
</evidence>
<name>A0A502DL29_9BURK</name>
<dbReference type="CDD" id="cd02042">
    <property type="entry name" value="ParAB_family"/>
    <property type="match status" value="1"/>
</dbReference>
<accession>A0A502DL29</accession>
<dbReference type="InterPro" id="IPR027417">
    <property type="entry name" value="P-loop_NTPase"/>
</dbReference>
<dbReference type="RefSeq" id="WP_140843421.1">
    <property type="nucleotide sequence ID" value="NZ_RCZI01000004.1"/>
</dbReference>
<proteinExistence type="predicted"/>
<dbReference type="AlphaFoldDB" id="A0A502DL29"/>
<gene>
    <name evidence="1" type="primary">yhjQ</name>
    <name evidence="1" type="ORF">EAH82_16190</name>
</gene>
<comment type="caution">
    <text evidence="1">The sequence shown here is derived from an EMBL/GenBank/DDBJ whole genome shotgun (WGS) entry which is preliminary data.</text>
</comment>
<dbReference type="OrthoDB" id="5288747at2"/>
<evidence type="ECO:0000313" key="1">
    <source>
        <dbReference type="EMBL" id="TPG25943.1"/>
    </source>
</evidence>
<dbReference type="Gene3D" id="3.40.50.300">
    <property type="entry name" value="P-loop containing nucleotide triphosphate hydrolases"/>
    <property type="match status" value="1"/>
</dbReference>
<dbReference type="EMBL" id="RCZI01000004">
    <property type="protein sequence ID" value="TPG25943.1"/>
    <property type="molecule type" value="Genomic_DNA"/>
</dbReference>